<reference evidence="3" key="1">
    <citation type="submission" date="2023-03" db="EMBL/GenBank/DDBJ databases">
        <title>Massive genome expansion in bonnet fungi (Mycena s.s.) driven by repeated elements and novel gene families across ecological guilds.</title>
        <authorList>
            <consortium name="Lawrence Berkeley National Laboratory"/>
            <person name="Harder C.B."/>
            <person name="Miyauchi S."/>
            <person name="Viragh M."/>
            <person name="Kuo A."/>
            <person name="Thoen E."/>
            <person name="Andreopoulos B."/>
            <person name="Lu D."/>
            <person name="Skrede I."/>
            <person name="Drula E."/>
            <person name="Henrissat B."/>
            <person name="Morin E."/>
            <person name="Kohler A."/>
            <person name="Barry K."/>
            <person name="LaButti K."/>
            <person name="Morin E."/>
            <person name="Salamov A."/>
            <person name="Lipzen A."/>
            <person name="Mereny Z."/>
            <person name="Hegedus B."/>
            <person name="Baldrian P."/>
            <person name="Stursova M."/>
            <person name="Weitz H."/>
            <person name="Taylor A."/>
            <person name="Grigoriev I.V."/>
            <person name="Nagy L.G."/>
            <person name="Martin F."/>
            <person name="Kauserud H."/>
        </authorList>
    </citation>
    <scope>NUCLEOTIDE SEQUENCE</scope>
    <source>
        <strain evidence="3">9284</strain>
    </source>
</reference>
<organism evidence="3 4">
    <name type="scientific">Roridomyces roridus</name>
    <dbReference type="NCBI Taxonomy" id="1738132"/>
    <lineage>
        <taxon>Eukaryota</taxon>
        <taxon>Fungi</taxon>
        <taxon>Dikarya</taxon>
        <taxon>Basidiomycota</taxon>
        <taxon>Agaricomycotina</taxon>
        <taxon>Agaricomycetes</taxon>
        <taxon>Agaricomycetidae</taxon>
        <taxon>Agaricales</taxon>
        <taxon>Marasmiineae</taxon>
        <taxon>Mycenaceae</taxon>
        <taxon>Roridomyces</taxon>
    </lineage>
</organism>
<feature type="region of interest" description="Disordered" evidence="1">
    <location>
        <begin position="265"/>
        <end position="304"/>
    </location>
</feature>
<dbReference type="AlphaFoldDB" id="A0AAD7F9V1"/>
<evidence type="ECO:0000256" key="1">
    <source>
        <dbReference type="SAM" id="MobiDB-lite"/>
    </source>
</evidence>
<feature type="region of interest" description="Disordered" evidence="1">
    <location>
        <begin position="1"/>
        <end position="44"/>
    </location>
</feature>
<evidence type="ECO:0000256" key="2">
    <source>
        <dbReference type="SAM" id="Phobius"/>
    </source>
</evidence>
<evidence type="ECO:0000313" key="4">
    <source>
        <dbReference type="Proteomes" id="UP001221142"/>
    </source>
</evidence>
<gene>
    <name evidence="3" type="ORF">FB45DRAFT_877547</name>
</gene>
<proteinExistence type="predicted"/>
<name>A0AAD7F9V1_9AGAR</name>
<keyword evidence="2" id="KW-0812">Transmembrane</keyword>
<accession>A0AAD7F9V1</accession>
<sequence>MLLSSSASPSSPPNLDIERVPQKRGRMKGCLRRSSPSQPDSTFGIVVRSTPLSASTILSTSPASDPPTTTSTFFVSQLAEPSQSAHASTVGGSSNSSFFHNKGAVAAVFTLTGICTVVLTLWLLTCALRRRRRRQLDREMDVAGAFIPDAARRAIEADDYEKATSSSHPLRRPPGLVLPNTAYAQWSSSAQQQQQQYAYTGAYITQPAPALLMRELAEQWATNRDLPAAPPVPLTGTPVSLRPGQKSQVFDASVPSKDLDYISKYSLSPPVSSDGHGSAEADNADVALPNPEEWKPHPLHVINE</sequence>
<keyword evidence="2" id="KW-1133">Transmembrane helix</keyword>
<dbReference type="EMBL" id="JARKIF010000048">
    <property type="protein sequence ID" value="KAJ7607660.1"/>
    <property type="molecule type" value="Genomic_DNA"/>
</dbReference>
<feature type="region of interest" description="Disordered" evidence="1">
    <location>
        <begin position="225"/>
        <end position="246"/>
    </location>
</feature>
<feature type="compositionally biased region" description="Basic residues" evidence="1">
    <location>
        <begin position="22"/>
        <end position="31"/>
    </location>
</feature>
<keyword evidence="2" id="KW-0472">Membrane</keyword>
<evidence type="ECO:0008006" key="5">
    <source>
        <dbReference type="Google" id="ProtNLM"/>
    </source>
</evidence>
<protein>
    <recommendedName>
        <fullName evidence="5">Transmembrane protein</fullName>
    </recommendedName>
</protein>
<keyword evidence="4" id="KW-1185">Reference proteome</keyword>
<evidence type="ECO:0000313" key="3">
    <source>
        <dbReference type="EMBL" id="KAJ7607660.1"/>
    </source>
</evidence>
<dbReference type="Proteomes" id="UP001221142">
    <property type="component" value="Unassembled WGS sequence"/>
</dbReference>
<comment type="caution">
    <text evidence="3">The sequence shown here is derived from an EMBL/GenBank/DDBJ whole genome shotgun (WGS) entry which is preliminary data.</text>
</comment>
<feature type="transmembrane region" description="Helical" evidence="2">
    <location>
        <begin position="104"/>
        <end position="128"/>
    </location>
</feature>